<evidence type="ECO:0000313" key="13">
    <source>
        <dbReference type="Proteomes" id="UP000293874"/>
    </source>
</evidence>
<accession>A0A4Q7MUU2</accession>
<dbReference type="GO" id="GO:0050136">
    <property type="term" value="F:NADH dehydrogenase (quinone) (non-electrogenic) activity"/>
    <property type="evidence" value="ECO:0007669"/>
    <property type="project" value="UniProtKB-EC"/>
</dbReference>
<dbReference type="EMBL" id="SGXA01000002">
    <property type="protein sequence ID" value="RZS72665.1"/>
    <property type="molecule type" value="Genomic_DNA"/>
</dbReference>
<keyword evidence="9" id="KW-1133">Transmembrane helix</keyword>
<dbReference type="Pfam" id="PF07992">
    <property type="entry name" value="Pyr_redox_2"/>
    <property type="match status" value="1"/>
</dbReference>
<evidence type="ECO:0000256" key="9">
    <source>
        <dbReference type="SAM" id="Phobius"/>
    </source>
</evidence>
<dbReference type="PANTHER" id="PTHR43706">
    <property type="entry name" value="NADH DEHYDROGENASE"/>
    <property type="match status" value="1"/>
</dbReference>
<keyword evidence="9" id="KW-0472">Membrane</keyword>
<dbReference type="PRINTS" id="PR00411">
    <property type="entry name" value="PNDRDTASEI"/>
</dbReference>
<evidence type="ECO:0000256" key="6">
    <source>
        <dbReference type="ARBA" id="ARBA00023002"/>
    </source>
</evidence>
<evidence type="ECO:0000256" key="7">
    <source>
        <dbReference type="ARBA" id="ARBA00023027"/>
    </source>
</evidence>
<feature type="domain" description="FAD/NAD(P)-binding" evidence="10">
    <location>
        <begin position="7"/>
        <end position="327"/>
    </location>
</feature>
<evidence type="ECO:0000256" key="8">
    <source>
        <dbReference type="ARBA" id="ARBA00047599"/>
    </source>
</evidence>
<protein>
    <recommendedName>
        <fullName evidence="2">NADH:ubiquinone reductase (non-electrogenic)</fullName>
        <ecNumber evidence="2">1.6.5.9</ecNumber>
    </recommendedName>
</protein>
<dbReference type="InterPro" id="IPR023753">
    <property type="entry name" value="FAD/NAD-binding_dom"/>
</dbReference>
<evidence type="ECO:0000256" key="4">
    <source>
        <dbReference type="ARBA" id="ARBA00022827"/>
    </source>
</evidence>
<evidence type="ECO:0000259" key="10">
    <source>
        <dbReference type="Pfam" id="PF07992"/>
    </source>
</evidence>
<dbReference type="OrthoDB" id="9781621at2"/>
<keyword evidence="5" id="KW-0809">Transit peptide</keyword>
<keyword evidence="4" id="KW-0274">FAD</keyword>
<dbReference type="AlphaFoldDB" id="A0A4Q7MUU2"/>
<dbReference type="RefSeq" id="WP_130543061.1">
    <property type="nucleotide sequence ID" value="NZ_CP042431.1"/>
</dbReference>
<sequence length="423" mass="47119">MAQDIQKVVVVGGGFAGINFVKRLANDDRFQVTLVDKNNYHFFPPLLYQVASSFIEPSNISYPFRRMFQKMRNCRFHMGSFLKVNPEQNTIETDTGILSYDILVLSVGAESNYFGMTNVQQHALPMKNIDDALVLRNQLLLNMEEAVRSADPDEKARLLNIVISGGGPTGVEVAGMLAEMGRYIQAKEYPEIRDLTSHIYLIDAGPTLLGPMSPKAQKEATAQLERLGVHIILNKAVKDYVDGKVILADGTAIETHALIWTSGVTGRTLPGIPAESIGRGKRLLVDANNKVLNTTNIYALGDICFQISDPAFPNGHPQLAQVAIQQGTLLGKNLKRAADGQKMLSFFYNDKGSMAIISKYKAVADLPKTFLKGFIAWFIWLFVHIIPLVGFRNKVWLAFSWMWAFFTNNPTLRLIIRPKKDKA</sequence>
<comment type="caution">
    <text evidence="12">The sequence shown here is derived from an EMBL/GenBank/DDBJ whole genome shotgun (WGS) entry which is preliminary data.</text>
</comment>
<dbReference type="PANTHER" id="PTHR43706:SF47">
    <property type="entry name" value="EXTERNAL NADH-UBIQUINONE OXIDOREDUCTASE 1, MITOCHONDRIAL-RELATED"/>
    <property type="match status" value="1"/>
</dbReference>
<comment type="catalytic activity">
    <reaction evidence="8">
        <text>a quinone + NADH + H(+) = a quinol + NAD(+)</text>
        <dbReference type="Rhea" id="RHEA:46160"/>
        <dbReference type="ChEBI" id="CHEBI:15378"/>
        <dbReference type="ChEBI" id="CHEBI:24646"/>
        <dbReference type="ChEBI" id="CHEBI:57540"/>
        <dbReference type="ChEBI" id="CHEBI:57945"/>
        <dbReference type="ChEBI" id="CHEBI:132124"/>
        <dbReference type="EC" id="1.6.5.9"/>
    </reaction>
</comment>
<dbReference type="Proteomes" id="UP000293874">
    <property type="component" value="Unassembled WGS sequence"/>
</dbReference>
<dbReference type="InterPro" id="IPR045024">
    <property type="entry name" value="NDH-2"/>
</dbReference>
<dbReference type="SUPFAM" id="SSF51905">
    <property type="entry name" value="FAD/NAD(P)-binding domain"/>
    <property type="match status" value="2"/>
</dbReference>
<feature type="transmembrane region" description="Helical" evidence="9">
    <location>
        <begin position="369"/>
        <end position="389"/>
    </location>
</feature>
<reference evidence="12 13" key="1">
    <citation type="submission" date="2019-02" db="EMBL/GenBank/DDBJ databases">
        <title>Genomic Encyclopedia of Type Strains, Phase IV (KMG-IV): sequencing the most valuable type-strain genomes for metagenomic binning, comparative biology and taxonomic classification.</title>
        <authorList>
            <person name="Goeker M."/>
        </authorList>
    </citation>
    <scope>NUCLEOTIDE SEQUENCE [LARGE SCALE GENOMIC DNA]</scope>
    <source>
        <strain evidence="12 13">DSM 18116</strain>
    </source>
</reference>
<feature type="domain" description="External alternative NADH-ubiquinone oxidoreductase-like C-terminal" evidence="11">
    <location>
        <begin position="351"/>
        <end position="406"/>
    </location>
</feature>
<keyword evidence="13" id="KW-1185">Reference proteome</keyword>
<evidence type="ECO:0000256" key="3">
    <source>
        <dbReference type="ARBA" id="ARBA00022630"/>
    </source>
</evidence>
<keyword evidence="6" id="KW-0560">Oxidoreductase</keyword>
<evidence type="ECO:0000256" key="2">
    <source>
        <dbReference type="ARBA" id="ARBA00012637"/>
    </source>
</evidence>
<dbReference type="PRINTS" id="PR00368">
    <property type="entry name" value="FADPNR"/>
</dbReference>
<keyword evidence="7" id="KW-0520">NAD</keyword>
<proteinExistence type="inferred from homology"/>
<organism evidence="12 13">
    <name type="scientific">Pseudobacter ginsenosidimutans</name>
    <dbReference type="NCBI Taxonomy" id="661488"/>
    <lineage>
        <taxon>Bacteria</taxon>
        <taxon>Pseudomonadati</taxon>
        <taxon>Bacteroidota</taxon>
        <taxon>Chitinophagia</taxon>
        <taxon>Chitinophagales</taxon>
        <taxon>Chitinophagaceae</taxon>
        <taxon>Pseudobacter</taxon>
    </lineage>
</organism>
<feature type="transmembrane region" description="Helical" evidence="9">
    <location>
        <begin position="395"/>
        <end position="416"/>
    </location>
</feature>
<evidence type="ECO:0000313" key="12">
    <source>
        <dbReference type="EMBL" id="RZS72665.1"/>
    </source>
</evidence>
<dbReference type="Gene3D" id="3.50.50.100">
    <property type="match status" value="1"/>
</dbReference>
<evidence type="ECO:0000256" key="5">
    <source>
        <dbReference type="ARBA" id="ARBA00022946"/>
    </source>
</evidence>
<evidence type="ECO:0000256" key="1">
    <source>
        <dbReference type="ARBA" id="ARBA00005272"/>
    </source>
</evidence>
<keyword evidence="3" id="KW-0285">Flavoprotein</keyword>
<gene>
    <name evidence="12" type="ORF">EV199_4588</name>
</gene>
<dbReference type="InterPro" id="IPR054585">
    <property type="entry name" value="NDH2-like_C"/>
</dbReference>
<name>A0A4Q7MUU2_9BACT</name>
<dbReference type="EC" id="1.6.5.9" evidence="2"/>
<comment type="similarity">
    <text evidence="1">Belongs to the NADH dehydrogenase family.</text>
</comment>
<dbReference type="InterPro" id="IPR036188">
    <property type="entry name" value="FAD/NAD-bd_sf"/>
</dbReference>
<keyword evidence="9" id="KW-0812">Transmembrane</keyword>
<dbReference type="Pfam" id="PF22366">
    <property type="entry name" value="NDH2_C"/>
    <property type="match status" value="1"/>
</dbReference>
<evidence type="ECO:0000259" key="11">
    <source>
        <dbReference type="Pfam" id="PF22366"/>
    </source>
</evidence>